<dbReference type="SUPFAM" id="SSF53649">
    <property type="entry name" value="Alkaline phosphatase-like"/>
    <property type="match status" value="1"/>
</dbReference>
<dbReference type="PANTHER" id="PTHR43737">
    <property type="entry name" value="BLL7424 PROTEIN"/>
    <property type="match status" value="1"/>
</dbReference>
<sequence>MSRHDWINRRRFLYGGGLGAGAIAFDLLNHRETEGALATHHAATASSVIFLFMSGGPSQVDTFDPKPELERLAGKDVPESIARTVPKIKRAGLKNLMGSPWTFDRYGESGIPVSTLLPNTARHIDDLCVIRSMQHNNPVHGPGECVALTGTAAGDRPSIGSWSLYGLGTANESLPAFVGMNLHSDGMQFPQAAGWGSGFLPSGLQGTIVDPVKGIRHVEMPPQTSVGQRRDQLELIRWFNRRHLERFGGQHATGQDAAGQNAEGQNAAGQNAAGQNAAGQSELRARLESYETAFQMQTSAPELFDIADETQQTQTLYGIDQPQAKTVGRACLLARRMVQRGVRFVQVRVGGWDAHGNIQGNHTKMAARTDVPIAGLLADLKQRGLLQSTLVVWAGEFGRTPTMEGRGKGRDHSPAGYSIWMAGGGVQGGQIIGATDPLGYVATERPVSPHDFHATLLHALGIDANRLTYNHHGRDEVPTVFGGQAVREVFG</sequence>
<dbReference type="EMBL" id="CP036264">
    <property type="protein sequence ID" value="QEG02246.1"/>
    <property type="molecule type" value="Genomic_DNA"/>
</dbReference>
<dbReference type="InterPro" id="IPR010869">
    <property type="entry name" value="DUF1501"/>
</dbReference>
<evidence type="ECO:0000313" key="3">
    <source>
        <dbReference type="Proteomes" id="UP000321353"/>
    </source>
</evidence>
<dbReference type="KEGG" id="smam:Mal15_63320"/>
<dbReference type="AlphaFoldDB" id="A0A5B9MR50"/>
<reference evidence="2 3" key="1">
    <citation type="submission" date="2019-02" db="EMBL/GenBank/DDBJ databases">
        <title>Planctomycetal bacteria perform biofilm scaping via a novel small molecule.</title>
        <authorList>
            <person name="Jeske O."/>
            <person name="Boedeker C."/>
            <person name="Wiegand S."/>
            <person name="Breitling P."/>
            <person name="Kallscheuer N."/>
            <person name="Jogler M."/>
            <person name="Rohde M."/>
            <person name="Petersen J."/>
            <person name="Medema M.H."/>
            <person name="Surup F."/>
            <person name="Jogler C."/>
        </authorList>
    </citation>
    <scope>NUCLEOTIDE SEQUENCE [LARGE SCALE GENOMIC DNA]</scope>
    <source>
        <strain evidence="2 3">Mal15</strain>
    </source>
</reference>
<organism evidence="2 3">
    <name type="scientific">Stieleria maiorica</name>
    <dbReference type="NCBI Taxonomy" id="2795974"/>
    <lineage>
        <taxon>Bacteria</taxon>
        <taxon>Pseudomonadati</taxon>
        <taxon>Planctomycetota</taxon>
        <taxon>Planctomycetia</taxon>
        <taxon>Pirellulales</taxon>
        <taxon>Pirellulaceae</taxon>
        <taxon>Stieleria</taxon>
    </lineage>
</organism>
<feature type="region of interest" description="Disordered" evidence="1">
    <location>
        <begin position="250"/>
        <end position="282"/>
    </location>
</feature>
<dbReference type="Pfam" id="PF07394">
    <property type="entry name" value="DUF1501"/>
    <property type="match status" value="1"/>
</dbReference>
<name>A0A5B9MR50_9BACT</name>
<protein>
    <recommendedName>
        <fullName evidence="4">Sulfatase</fullName>
    </recommendedName>
</protein>
<dbReference type="PANTHER" id="PTHR43737:SF1">
    <property type="entry name" value="DUF1501 DOMAIN-CONTAINING PROTEIN"/>
    <property type="match status" value="1"/>
</dbReference>
<feature type="compositionally biased region" description="Low complexity" evidence="1">
    <location>
        <begin position="254"/>
        <end position="280"/>
    </location>
</feature>
<accession>A0A5B9MR50</accession>
<dbReference type="PROSITE" id="PS51318">
    <property type="entry name" value="TAT"/>
    <property type="match status" value="1"/>
</dbReference>
<evidence type="ECO:0000256" key="1">
    <source>
        <dbReference type="SAM" id="MobiDB-lite"/>
    </source>
</evidence>
<evidence type="ECO:0000313" key="2">
    <source>
        <dbReference type="EMBL" id="QEG02246.1"/>
    </source>
</evidence>
<evidence type="ECO:0008006" key="4">
    <source>
        <dbReference type="Google" id="ProtNLM"/>
    </source>
</evidence>
<proteinExistence type="predicted"/>
<dbReference type="InterPro" id="IPR017850">
    <property type="entry name" value="Alkaline_phosphatase_core_sf"/>
</dbReference>
<gene>
    <name evidence="2" type="ORF">Mal15_63320</name>
</gene>
<dbReference type="InterPro" id="IPR006311">
    <property type="entry name" value="TAT_signal"/>
</dbReference>
<keyword evidence="3" id="KW-1185">Reference proteome</keyword>
<dbReference type="Gene3D" id="3.40.720.10">
    <property type="entry name" value="Alkaline Phosphatase, subunit A"/>
    <property type="match status" value="1"/>
</dbReference>
<dbReference type="Proteomes" id="UP000321353">
    <property type="component" value="Chromosome"/>
</dbReference>
<dbReference type="RefSeq" id="WP_147871212.1">
    <property type="nucleotide sequence ID" value="NZ_CP036264.1"/>
</dbReference>